<dbReference type="EMBL" id="ML119692">
    <property type="protein sequence ID" value="RPA80076.1"/>
    <property type="molecule type" value="Genomic_DNA"/>
</dbReference>
<proteinExistence type="predicted"/>
<feature type="chain" id="PRO_5017926324" evidence="1">
    <location>
        <begin position="29"/>
        <end position="188"/>
    </location>
</feature>
<keyword evidence="3" id="KW-1185">Reference proteome</keyword>
<keyword evidence="1" id="KW-0732">Signal</keyword>
<dbReference type="AlphaFoldDB" id="A0A3N4I3V7"/>
<name>A0A3N4I3V7_ASCIM</name>
<accession>A0A3N4I3V7</accession>
<evidence type="ECO:0000313" key="2">
    <source>
        <dbReference type="EMBL" id="RPA80076.1"/>
    </source>
</evidence>
<gene>
    <name evidence="2" type="ORF">BJ508DRAFT_327741</name>
</gene>
<feature type="signal peptide" evidence="1">
    <location>
        <begin position="1"/>
        <end position="28"/>
    </location>
</feature>
<sequence>MPPPHSLLLPGPLHRLLLILRTIAHIATVNLTQRPRPHQLLPHRRPVTGIALTATANRTPHLPRPVLLILRPPVVVTAAATTVMQTPNPSHPSPTHAITESEGMDTVKNRQQHTRQNHRDLLARQTAPPDTQIAPLAPKLIVLTFLASLMVAICGKDKDGVEMWKSVYGGLDRVGKVAKREIGGRELE</sequence>
<protein>
    <submittedName>
        <fullName evidence="2">Uncharacterized protein</fullName>
    </submittedName>
</protein>
<dbReference type="Proteomes" id="UP000275078">
    <property type="component" value="Unassembled WGS sequence"/>
</dbReference>
<reference evidence="2 3" key="1">
    <citation type="journal article" date="2018" name="Nat. Ecol. Evol.">
        <title>Pezizomycetes genomes reveal the molecular basis of ectomycorrhizal truffle lifestyle.</title>
        <authorList>
            <person name="Murat C."/>
            <person name="Payen T."/>
            <person name="Noel B."/>
            <person name="Kuo A."/>
            <person name="Morin E."/>
            <person name="Chen J."/>
            <person name="Kohler A."/>
            <person name="Krizsan K."/>
            <person name="Balestrini R."/>
            <person name="Da Silva C."/>
            <person name="Montanini B."/>
            <person name="Hainaut M."/>
            <person name="Levati E."/>
            <person name="Barry K.W."/>
            <person name="Belfiori B."/>
            <person name="Cichocki N."/>
            <person name="Clum A."/>
            <person name="Dockter R.B."/>
            <person name="Fauchery L."/>
            <person name="Guy J."/>
            <person name="Iotti M."/>
            <person name="Le Tacon F."/>
            <person name="Lindquist E.A."/>
            <person name="Lipzen A."/>
            <person name="Malagnac F."/>
            <person name="Mello A."/>
            <person name="Molinier V."/>
            <person name="Miyauchi S."/>
            <person name="Poulain J."/>
            <person name="Riccioni C."/>
            <person name="Rubini A."/>
            <person name="Sitrit Y."/>
            <person name="Splivallo R."/>
            <person name="Traeger S."/>
            <person name="Wang M."/>
            <person name="Zifcakova L."/>
            <person name="Wipf D."/>
            <person name="Zambonelli A."/>
            <person name="Paolocci F."/>
            <person name="Nowrousian M."/>
            <person name="Ottonello S."/>
            <person name="Baldrian P."/>
            <person name="Spatafora J.W."/>
            <person name="Henrissat B."/>
            <person name="Nagy L.G."/>
            <person name="Aury J.M."/>
            <person name="Wincker P."/>
            <person name="Grigoriev I.V."/>
            <person name="Bonfante P."/>
            <person name="Martin F.M."/>
        </authorList>
    </citation>
    <scope>NUCLEOTIDE SEQUENCE [LARGE SCALE GENOMIC DNA]</scope>
    <source>
        <strain evidence="2 3">RN42</strain>
    </source>
</reference>
<evidence type="ECO:0000313" key="3">
    <source>
        <dbReference type="Proteomes" id="UP000275078"/>
    </source>
</evidence>
<organism evidence="2 3">
    <name type="scientific">Ascobolus immersus RN42</name>
    <dbReference type="NCBI Taxonomy" id="1160509"/>
    <lineage>
        <taxon>Eukaryota</taxon>
        <taxon>Fungi</taxon>
        <taxon>Dikarya</taxon>
        <taxon>Ascomycota</taxon>
        <taxon>Pezizomycotina</taxon>
        <taxon>Pezizomycetes</taxon>
        <taxon>Pezizales</taxon>
        <taxon>Ascobolaceae</taxon>
        <taxon>Ascobolus</taxon>
    </lineage>
</organism>
<evidence type="ECO:0000256" key="1">
    <source>
        <dbReference type="SAM" id="SignalP"/>
    </source>
</evidence>